<dbReference type="Proteomes" id="UP000569329">
    <property type="component" value="Unassembled WGS sequence"/>
</dbReference>
<evidence type="ECO:0000313" key="3">
    <source>
        <dbReference type="Proteomes" id="UP000569329"/>
    </source>
</evidence>
<evidence type="ECO:0000256" key="1">
    <source>
        <dbReference type="SAM" id="Phobius"/>
    </source>
</evidence>
<keyword evidence="3" id="KW-1185">Reference proteome</keyword>
<dbReference type="AlphaFoldDB" id="A0A839E2P2"/>
<name>A0A839E2P2_9PSEU</name>
<reference evidence="2 3" key="1">
    <citation type="submission" date="2020-07" db="EMBL/GenBank/DDBJ databases">
        <title>Sequencing the genomes of 1000 actinobacteria strains.</title>
        <authorList>
            <person name="Klenk H.-P."/>
        </authorList>
    </citation>
    <scope>NUCLEOTIDE SEQUENCE [LARGE SCALE GENOMIC DNA]</scope>
    <source>
        <strain evidence="2 3">DSM 45975</strain>
    </source>
</reference>
<proteinExistence type="predicted"/>
<keyword evidence="1" id="KW-1133">Transmembrane helix</keyword>
<sequence length="173" mass="19108">MGRMTKRKVMWSAAITWALLVIVAFAVLYGVATFSYTRLGLASFESGTSRTEEYRWNDGPILIERPAKVGKKRSLACQVCPVNGEHRTVTFSKLKRSKGYVTREPWFAGSAAMRCASPVKVYSGSGYHMYLLAHSRLFQVGVAVLAVAPLAMMFLLASGVKVSDLKAALPRRR</sequence>
<dbReference type="RefSeq" id="WP_182546324.1">
    <property type="nucleotide sequence ID" value="NZ_JACGWZ010000007.1"/>
</dbReference>
<accession>A0A839E2P2</accession>
<dbReference type="EMBL" id="JACGWZ010000007">
    <property type="protein sequence ID" value="MBA8827139.1"/>
    <property type="molecule type" value="Genomic_DNA"/>
</dbReference>
<evidence type="ECO:0000313" key="2">
    <source>
        <dbReference type="EMBL" id="MBA8827139.1"/>
    </source>
</evidence>
<protein>
    <submittedName>
        <fullName evidence="2">Uncharacterized protein</fullName>
    </submittedName>
</protein>
<organism evidence="2 3">
    <name type="scientific">Halosaccharopolyspora lacisalsi</name>
    <dbReference type="NCBI Taxonomy" id="1000566"/>
    <lineage>
        <taxon>Bacteria</taxon>
        <taxon>Bacillati</taxon>
        <taxon>Actinomycetota</taxon>
        <taxon>Actinomycetes</taxon>
        <taxon>Pseudonocardiales</taxon>
        <taxon>Pseudonocardiaceae</taxon>
        <taxon>Halosaccharopolyspora</taxon>
    </lineage>
</organism>
<keyword evidence="1" id="KW-0472">Membrane</keyword>
<gene>
    <name evidence="2" type="ORF">FHX42_004523</name>
</gene>
<comment type="caution">
    <text evidence="2">The sequence shown here is derived from an EMBL/GenBank/DDBJ whole genome shotgun (WGS) entry which is preliminary data.</text>
</comment>
<feature type="transmembrane region" description="Helical" evidence="1">
    <location>
        <begin position="137"/>
        <end position="157"/>
    </location>
</feature>
<keyword evidence="1" id="KW-0812">Transmembrane</keyword>